<evidence type="ECO:0000256" key="3">
    <source>
        <dbReference type="ARBA" id="ARBA00022679"/>
    </source>
</evidence>
<dbReference type="GO" id="GO:0043772">
    <property type="term" value="F:acyl-phosphate glycerol-3-phosphate acyltransferase activity"/>
    <property type="evidence" value="ECO:0007669"/>
    <property type="project" value="InterPro"/>
</dbReference>
<organism evidence="11 12">
    <name type="scientific">Candidatus Sediminicultor quintus</name>
    <dbReference type="NCBI Taxonomy" id="1797291"/>
    <lineage>
        <taxon>Bacteria</taxon>
        <taxon>Pseudomonadati</taxon>
        <taxon>Atribacterota</taxon>
        <taxon>Candidatus Phoenicimicrobiia</taxon>
        <taxon>Candidatus Pheonicimicrobiales</taxon>
        <taxon>Candidatus Phoenicimicrobiaceae</taxon>
        <taxon>Candidatus Sediminicultor</taxon>
    </lineage>
</organism>
<evidence type="ECO:0000256" key="2">
    <source>
        <dbReference type="ARBA" id="ARBA00022516"/>
    </source>
</evidence>
<evidence type="ECO:0000256" key="5">
    <source>
        <dbReference type="ARBA" id="ARBA00022989"/>
    </source>
</evidence>
<keyword evidence="6" id="KW-0443">Lipid metabolism</keyword>
<protein>
    <submittedName>
        <fullName evidence="11">Uncharacterized protein</fullName>
    </submittedName>
</protein>
<evidence type="ECO:0000256" key="6">
    <source>
        <dbReference type="ARBA" id="ARBA00023098"/>
    </source>
</evidence>
<dbReference type="GO" id="GO:0008654">
    <property type="term" value="P:phospholipid biosynthetic process"/>
    <property type="evidence" value="ECO:0007669"/>
    <property type="project" value="UniProtKB-KW"/>
</dbReference>
<dbReference type="PANTHER" id="PTHR30309:SF1">
    <property type="entry name" value="GLYCEROL-3-PHOSPHATE ACYLTRANSFERASE 1"/>
    <property type="match status" value="1"/>
</dbReference>
<name>A0A1F5A5E5_9BACT</name>
<feature type="transmembrane region" description="Helical" evidence="10">
    <location>
        <begin position="111"/>
        <end position="135"/>
    </location>
</feature>
<gene>
    <name evidence="11" type="ORF">A2V47_00625</name>
</gene>
<dbReference type="InterPro" id="IPR003811">
    <property type="entry name" value="G3P_acylTferase_PlsY"/>
</dbReference>
<proteinExistence type="predicted"/>
<dbReference type="PANTHER" id="PTHR30309">
    <property type="entry name" value="INNER MEMBRANE PROTEIN YGIH"/>
    <property type="match status" value="1"/>
</dbReference>
<keyword evidence="3" id="KW-0808">Transferase</keyword>
<sequence length="199" mass="22426">MYSLLAIVLQFLSGSVMYSYLLARLINVDLRKVGDGNPGSLNLWRAKGMKFGIIALILEYFKGIFPLFLFVITDVVQNEYLIAIAALCGILGHVFSPMLKFNGGKAIATTFGAWTVLTKWEVPTILGTTFTIFTFLKSKGIIVKDDAFGVLLGFIVLLPYVLYKSYIGQVHILLFYIGNLCIIGYKYWHDWDKIINNYL</sequence>
<feature type="transmembrane region" description="Helical" evidence="10">
    <location>
        <begin position="80"/>
        <end position="99"/>
    </location>
</feature>
<evidence type="ECO:0000256" key="7">
    <source>
        <dbReference type="ARBA" id="ARBA00023136"/>
    </source>
</evidence>
<dbReference type="AlphaFoldDB" id="A0A1F5A5E5"/>
<evidence type="ECO:0000256" key="9">
    <source>
        <dbReference type="ARBA" id="ARBA00023264"/>
    </source>
</evidence>
<evidence type="ECO:0000256" key="1">
    <source>
        <dbReference type="ARBA" id="ARBA00022475"/>
    </source>
</evidence>
<reference evidence="11 12" key="1">
    <citation type="journal article" date="2016" name="Nat. Commun.">
        <title>Thousands of microbial genomes shed light on interconnected biogeochemical processes in an aquifer system.</title>
        <authorList>
            <person name="Anantharaman K."/>
            <person name="Brown C.T."/>
            <person name="Hug L.A."/>
            <person name="Sharon I."/>
            <person name="Castelle C.J."/>
            <person name="Probst A.J."/>
            <person name="Thomas B.C."/>
            <person name="Singh A."/>
            <person name="Wilkins M.J."/>
            <person name="Karaoz U."/>
            <person name="Brodie E.L."/>
            <person name="Williams K.H."/>
            <person name="Hubbard S.S."/>
            <person name="Banfield J.F."/>
        </authorList>
    </citation>
    <scope>NUCLEOTIDE SEQUENCE [LARGE SCALE GENOMIC DNA]</scope>
</reference>
<evidence type="ECO:0000256" key="8">
    <source>
        <dbReference type="ARBA" id="ARBA00023209"/>
    </source>
</evidence>
<feature type="transmembrane region" description="Helical" evidence="10">
    <location>
        <begin position="147"/>
        <end position="163"/>
    </location>
</feature>
<evidence type="ECO:0000256" key="10">
    <source>
        <dbReference type="SAM" id="Phobius"/>
    </source>
</evidence>
<evidence type="ECO:0000313" key="11">
    <source>
        <dbReference type="EMBL" id="OGD13780.1"/>
    </source>
</evidence>
<keyword evidence="9" id="KW-1208">Phospholipid metabolism</keyword>
<dbReference type="SMART" id="SM01207">
    <property type="entry name" value="G3P_acyltransf"/>
    <property type="match status" value="1"/>
</dbReference>
<evidence type="ECO:0000256" key="4">
    <source>
        <dbReference type="ARBA" id="ARBA00022692"/>
    </source>
</evidence>
<keyword evidence="4 10" id="KW-0812">Transmembrane</keyword>
<dbReference type="Proteomes" id="UP000177701">
    <property type="component" value="Unassembled WGS sequence"/>
</dbReference>
<dbReference type="EMBL" id="MEYH01000100">
    <property type="protein sequence ID" value="OGD13780.1"/>
    <property type="molecule type" value="Genomic_DNA"/>
</dbReference>
<dbReference type="Pfam" id="PF02660">
    <property type="entry name" value="G3P_acyltransf"/>
    <property type="match status" value="1"/>
</dbReference>
<accession>A0A1F5A5E5</accession>
<keyword evidence="5 10" id="KW-1133">Transmembrane helix</keyword>
<keyword evidence="7 10" id="KW-0472">Membrane</keyword>
<keyword evidence="8" id="KW-0594">Phospholipid biosynthesis</keyword>
<feature type="transmembrane region" description="Helical" evidence="10">
    <location>
        <begin position="169"/>
        <end position="188"/>
    </location>
</feature>
<evidence type="ECO:0000313" key="12">
    <source>
        <dbReference type="Proteomes" id="UP000177701"/>
    </source>
</evidence>
<dbReference type="GO" id="GO:0005886">
    <property type="term" value="C:plasma membrane"/>
    <property type="evidence" value="ECO:0007669"/>
    <property type="project" value="InterPro"/>
</dbReference>
<keyword evidence="1" id="KW-1003">Cell membrane</keyword>
<keyword evidence="2" id="KW-0444">Lipid biosynthesis</keyword>
<comment type="caution">
    <text evidence="11">The sequence shown here is derived from an EMBL/GenBank/DDBJ whole genome shotgun (WGS) entry which is preliminary data.</text>
</comment>
<dbReference type="STRING" id="1797291.A2V47_00625"/>
<feature type="transmembrane region" description="Helical" evidence="10">
    <location>
        <begin position="48"/>
        <end position="73"/>
    </location>
</feature>